<evidence type="ECO:0000313" key="1">
    <source>
        <dbReference type="EMBL" id="RGW75815.1"/>
    </source>
</evidence>
<protein>
    <submittedName>
        <fullName evidence="1">Uncharacterized protein</fullName>
    </submittedName>
</protein>
<dbReference type="RefSeq" id="WP_147468797.1">
    <property type="nucleotide sequence ID" value="NZ_QSAV01000051.1"/>
</dbReference>
<dbReference type="Proteomes" id="UP000285776">
    <property type="component" value="Unassembled WGS sequence"/>
</dbReference>
<gene>
    <name evidence="1" type="ORF">DWV53_12885</name>
</gene>
<name>A0AA92U985_9BACT</name>
<dbReference type="EMBL" id="QSAV01000051">
    <property type="protein sequence ID" value="RGW75815.1"/>
    <property type="molecule type" value="Genomic_DNA"/>
</dbReference>
<comment type="caution">
    <text evidence="1">The sequence shown here is derived from an EMBL/GenBank/DDBJ whole genome shotgun (WGS) entry which is preliminary data.</text>
</comment>
<accession>A0AA92U985</accession>
<proteinExistence type="predicted"/>
<evidence type="ECO:0000313" key="2">
    <source>
        <dbReference type="Proteomes" id="UP000285776"/>
    </source>
</evidence>
<sequence>MQEFTAKSSSLFTLCPETPINRAFQGVKSYQRLFTHSSPLGMPINTRDSERKVKSEEYFFVSFA</sequence>
<dbReference type="AlphaFoldDB" id="A0AA92U985"/>
<reference evidence="1 2" key="1">
    <citation type="submission" date="2018-08" db="EMBL/GenBank/DDBJ databases">
        <title>A genome reference for cultivated species of the human gut microbiota.</title>
        <authorList>
            <person name="Zou Y."/>
            <person name="Xue W."/>
            <person name="Luo G."/>
        </authorList>
    </citation>
    <scope>NUCLEOTIDE SEQUENCE [LARGE SCALE GENOMIC DNA]</scope>
    <source>
        <strain evidence="1 2">AF10-17</strain>
    </source>
</reference>
<organism evidence="1 2">
    <name type="scientific">Segatella copri</name>
    <dbReference type="NCBI Taxonomy" id="165179"/>
    <lineage>
        <taxon>Bacteria</taxon>
        <taxon>Pseudomonadati</taxon>
        <taxon>Bacteroidota</taxon>
        <taxon>Bacteroidia</taxon>
        <taxon>Bacteroidales</taxon>
        <taxon>Prevotellaceae</taxon>
        <taxon>Segatella</taxon>
    </lineage>
</organism>